<organism evidence="2 3">
    <name type="scientific">Tistrella bauzanensis</name>
    <dbReference type="NCBI Taxonomy" id="657419"/>
    <lineage>
        <taxon>Bacteria</taxon>
        <taxon>Pseudomonadati</taxon>
        <taxon>Pseudomonadota</taxon>
        <taxon>Alphaproteobacteria</taxon>
        <taxon>Geminicoccales</taxon>
        <taxon>Geminicoccaceae</taxon>
        <taxon>Tistrella</taxon>
    </lineage>
</organism>
<gene>
    <name evidence="2" type="ORF">GCM10011505_51030</name>
</gene>
<feature type="region of interest" description="Disordered" evidence="1">
    <location>
        <begin position="57"/>
        <end position="86"/>
    </location>
</feature>
<keyword evidence="3" id="KW-1185">Reference proteome</keyword>
<evidence type="ECO:0000313" key="2">
    <source>
        <dbReference type="EMBL" id="GGB64418.1"/>
    </source>
</evidence>
<comment type="caution">
    <text evidence="2">The sequence shown here is derived from an EMBL/GenBank/DDBJ whole genome shotgun (WGS) entry which is preliminary data.</text>
</comment>
<name>A0ABQ1JEM4_9PROT</name>
<proteinExistence type="predicted"/>
<dbReference type="Proteomes" id="UP000603352">
    <property type="component" value="Unassembled WGS sequence"/>
</dbReference>
<accession>A0ABQ1JEM4</accession>
<dbReference type="EMBL" id="BMDZ01000195">
    <property type="protein sequence ID" value="GGB64418.1"/>
    <property type="molecule type" value="Genomic_DNA"/>
</dbReference>
<protein>
    <submittedName>
        <fullName evidence="2">Uncharacterized protein</fullName>
    </submittedName>
</protein>
<feature type="compositionally biased region" description="Basic and acidic residues" evidence="1">
    <location>
        <begin position="57"/>
        <end position="79"/>
    </location>
</feature>
<evidence type="ECO:0000313" key="3">
    <source>
        <dbReference type="Proteomes" id="UP000603352"/>
    </source>
</evidence>
<sequence>MTVCRTPVRLSDVFPVISTFTVPVSGSDIASFRLPKSLNGFPRPPFVPVDFNGRKDYAPKDDQRECHDEERRWQHREQRSLITRRW</sequence>
<evidence type="ECO:0000256" key="1">
    <source>
        <dbReference type="SAM" id="MobiDB-lite"/>
    </source>
</evidence>
<reference evidence="3" key="1">
    <citation type="journal article" date="2019" name="Int. J. Syst. Evol. Microbiol.">
        <title>The Global Catalogue of Microorganisms (GCM) 10K type strain sequencing project: providing services to taxonomists for standard genome sequencing and annotation.</title>
        <authorList>
            <consortium name="The Broad Institute Genomics Platform"/>
            <consortium name="The Broad Institute Genome Sequencing Center for Infectious Disease"/>
            <person name="Wu L."/>
            <person name="Ma J."/>
        </authorList>
    </citation>
    <scope>NUCLEOTIDE SEQUENCE [LARGE SCALE GENOMIC DNA]</scope>
    <source>
        <strain evidence="3">CGMCC 1.10188</strain>
    </source>
</reference>